<dbReference type="KEGG" id="kan:IMCC3317_08670"/>
<keyword evidence="1" id="KW-0732">Signal</keyword>
<feature type="chain" id="PRO_5029778822" description="Dihydroorotase" evidence="1">
    <location>
        <begin position="21"/>
        <end position="119"/>
    </location>
</feature>
<protein>
    <recommendedName>
        <fullName evidence="4">Dihydroorotase</fullName>
    </recommendedName>
</protein>
<keyword evidence="3" id="KW-1185">Reference proteome</keyword>
<sequence length="119" mass="13372">MKNTVLATILLIFFSSSIYSQNSNSTIQVGDTFTIGEAYNDNYKHINFPNANFIIKKGGIASYSNIKGEKVEVTSIEEKKDGSLVATIQLTSKRQFFNSHKYVTVVINEAIRNKELMKI</sequence>
<proteinExistence type="predicted"/>
<reference evidence="2 3" key="1">
    <citation type="journal article" date="2013" name="Int. J. Syst. Evol. Microbiol.">
        <title>Kordia antarctica sp. nov., isolated from Antarctic seawater.</title>
        <authorList>
            <person name="Baek K."/>
            <person name="Choi A."/>
            <person name="Kang I."/>
            <person name="Lee K."/>
            <person name="Cho J.C."/>
        </authorList>
    </citation>
    <scope>NUCLEOTIDE SEQUENCE [LARGE SCALE GENOMIC DNA]</scope>
    <source>
        <strain evidence="2 3">IMCC3317</strain>
    </source>
</reference>
<evidence type="ECO:0000313" key="2">
    <source>
        <dbReference type="EMBL" id="QHI35521.1"/>
    </source>
</evidence>
<evidence type="ECO:0000313" key="3">
    <source>
        <dbReference type="Proteomes" id="UP000464657"/>
    </source>
</evidence>
<feature type="signal peptide" evidence="1">
    <location>
        <begin position="1"/>
        <end position="20"/>
    </location>
</feature>
<dbReference type="OrthoDB" id="1446823at2"/>
<evidence type="ECO:0000256" key="1">
    <source>
        <dbReference type="SAM" id="SignalP"/>
    </source>
</evidence>
<dbReference type="EMBL" id="CP019288">
    <property type="protein sequence ID" value="QHI35521.1"/>
    <property type="molecule type" value="Genomic_DNA"/>
</dbReference>
<organism evidence="2 3">
    <name type="scientific">Kordia antarctica</name>
    <dbReference type="NCBI Taxonomy" id="1218801"/>
    <lineage>
        <taxon>Bacteria</taxon>
        <taxon>Pseudomonadati</taxon>
        <taxon>Bacteroidota</taxon>
        <taxon>Flavobacteriia</taxon>
        <taxon>Flavobacteriales</taxon>
        <taxon>Flavobacteriaceae</taxon>
        <taxon>Kordia</taxon>
    </lineage>
</organism>
<dbReference type="AlphaFoldDB" id="A0A7L4ZGG6"/>
<evidence type="ECO:0008006" key="4">
    <source>
        <dbReference type="Google" id="ProtNLM"/>
    </source>
</evidence>
<dbReference type="RefSeq" id="WP_160128262.1">
    <property type="nucleotide sequence ID" value="NZ_CP019288.1"/>
</dbReference>
<accession>A0A7L4ZGG6</accession>
<dbReference type="Proteomes" id="UP000464657">
    <property type="component" value="Chromosome"/>
</dbReference>
<name>A0A7L4ZGG6_9FLAO</name>
<gene>
    <name evidence="2" type="ORF">IMCC3317_08670</name>
</gene>